<evidence type="ECO:0008006" key="4">
    <source>
        <dbReference type="Google" id="ProtNLM"/>
    </source>
</evidence>
<organism evidence="2 3">
    <name type="scientific">Mycolicibacterium poriferae</name>
    <dbReference type="NCBI Taxonomy" id="39694"/>
    <lineage>
        <taxon>Bacteria</taxon>
        <taxon>Bacillati</taxon>
        <taxon>Actinomycetota</taxon>
        <taxon>Actinomycetes</taxon>
        <taxon>Mycobacteriales</taxon>
        <taxon>Mycobacteriaceae</taxon>
        <taxon>Mycolicibacterium</taxon>
    </lineage>
</organism>
<dbReference type="Proteomes" id="UP000466785">
    <property type="component" value="Chromosome"/>
</dbReference>
<gene>
    <name evidence="2" type="ORF">MPOR_08900</name>
</gene>
<keyword evidence="1" id="KW-0812">Transmembrane</keyword>
<keyword evidence="1" id="KW-0472">Membrane</keyword>
<feature type="transmembrane region" description="Helical" evidence="1">
    <location>
        <begin position="21"/>
        <end position="41"/>
    </location>
</feature>
<sequence>MSTDRDFAEKRLDKPGSFRPAALYTLVVIAVAGVALAFHAFGARDSVYAASLVPVFLFLGGLGAFIQTYRVWKAGGGWAAWQGSGWFLMLVMLISLAIPGAAMMADAVK</sequence>
<reference evidence="2 3" key="1">
    <citation type="journal article" date="2019" name="Emerg. Microbes Infect.">
        <title>Comprehensive subspecies identification of 175 nontuberculous mycobacteria species based on 7547 genomic profiles.</title>
        <authorList>
            <person name="Matsumoto Y."/>
            <person name="Kinjo T."/>
            <person name="Motooka D."/>
            <person name="Nabeya D."/>
            <person name="Jung N."/>
            <person name="Uechi K."/>
            <person name="Horii T."/>
            <person name="Iida T."/>
            <person name="Fujita J."/>
            <person name="Nakamura S."/>
        </authorList>
    </citation>
    <scope>NUCLEOTIDE SEQUENCE [LARGE SCALE GENOMIC DNA]</scope>
    <source>
        <strain evidence="2 3">JCM 12603</strain>
    </source>
</reference>
<proteinExistence type="predicted"/>
<protein>
    <recommendedName>
        <fullName evidence="4">Transmembrane protein</fullName>
    </recommendedName>
</protein>
<dbReference type="RefSeq" id="WP_152515108.1">
    <property type="nucleotide sequence ID" value="NZ_AP022570.1"/>
</dbReference>
<keyword evidence="3" id="KW-1185">Reference proteome</keyword>
<accession>A0A6N4V516</accession>
<feature type="transmembrane region" description="Helical" evidence="1">
    <location>
        <begin position="47"/>
        <end position="66"/>
    </location>
</feature>
<dbReference type="EMBL" id="AP022570">
    <property type="protein sequence ID" value="BBX49864.1"/>
    <property type="molecule type" value="Genomic_DNA"/>
</dbReference>
<evidence type="ECO:0000313" key="2">
    <source>
        <dbReference type="EMBL" id="BBX49864.1"/>
    </source>
</evidence>
<name>A0A6N4V516_9MYCO</name>
<feature type="transmembrane region" description="Helical" evidence="1">
    <location>
        <begin position="86"/>
        <end position="105"/>
    </location>
</feature>
<evidence type="ECO:0000313" key="3">
    <source>
        <dbReference type="Proteomes" id="UP000466785"/>
    </source>
</evidence>
<dbReference type="AlphaFoldDB" id="A0A6N4V516"/>
<dbReference type="KEGG" id="mpof:MPOR_08900"/>
<keyword evidence="1" id="KW-1133">Transmembrane helix</keyword>
<evidence type="ECO:0000256" key="1">
    <source>
        <dbReference type="SAM" id="Phobius"/>
    </source>
</evidence>